<feature type="chain" id="PRO_5014151587" evidence="1">
    <location>
        <begin position="20"/>
        <end position="67"/>
    </location>
</feature>
<protein>
    <submittedName>
        <fullName evidence="2">Uncharacterized protein</fullName>
    </submittedName>
</protein>
<proteinExistence type="predicted"/>
<dbReference type="Proteomes" id="UP000234254">
    <property type="component" value="Unassembled WGS sequence"/>
</dbReference>
<reference evidence="2" key="1">
    <citation type="submission" date="2016-12" db="EMBL/GenBank/DDBJ databases">
        <title>The genomes of Aspergillus section Nigri reveals drivers in fungal speciation.</title>
        <authorList>
            <consortium name="DOE Joint Genome Institute"/>
            <person name="Vesth T.C."/>
            <person name="Nybo J."/>
            <person name="Theobald S."/>
            <person name="Brandl J."/>
            <person name="Frisvad J.C."/>
            <person name="Nielsen K.F."/>
            <person name="Lyhne E.K."/>
            <person name="Kogle M.E."/>
            <person name="Kuo A."/>
            <person name="Riley R."/>
            <person name="Clum A."/>
            <person name="Nolan M."/>
            <person name="Lipzen A."/>
            <person name="Salamov A."/>
            <person name="Henrissat B."/>
            <person name="Wiebenga A."/>
            <person name="De vries R.P."/>
            <person name="Grigoriev I.V."/>
            <person name="Mortensen U.H."/>
            <person name="Andersen M.R."/>
            <person name="Baker S.E."/>
        </authorList>
    </citation>
    <scope>NUCLEOTIDE SEQUENCE</scope>
    <source>
        <strain evidence="2">IBT 28561</strain>
    </source>
</reference>
<dbReference type="PROSITE" id="PS51257">
    <property type="entry name" value="PROKAR_LIPOPROTEIN"/>
    <property type="match status" value="1"/>
</dbReference>
<evidence type="ECO:0000256" key="1">
    <source>
        <dbReference type="SAM" id="SignalP"/>
    </source>
</evidence>
<organism evidence="2 3">
    <name type="scientific">Aspergillus campestris (strain IBT 28561)</name>
    <dbReference type="NCBI Taxonomy" id="1392248"/>
    <lineage>
        <taxon>Eukaryota</taxon>
        <taxon>Fungi</taxon>
        <taxon>Dikarya</taxon>
        <taxon>Ascomycota</taxon>
        <taxon>Pezizomycotina</taxon>
        <taxon>Eurotiomycetes</taxon>
        <taxon>Eurotiomycetidae</taxon>
        <taxon>Eurotiales</taxon>
        <taxon>Aspergillaceae</taxon>
        <taxon>Aspergillus</taxon>
        <taxon>Aspergillus subgen. Circumdati</taxon>
    </lineage>
</organism>
<evidence type="ECO:0000313" key="2">
    <source>
        <dbReference type="EMBL" id="PKY05293.1"/>
    </source>
</evidence>
<dbReference type="VEuPathDB" id="FungiDB:P168DRAFT_290078"/>
<dbReference type="GeneID" id="36544657"/>
<dbReference type="EMBL" id="MSFM01000005">
    <property type="protein sequence ID" value="PKY05293.1"/>
    <property type="molecule type" value="Genomic_DNA"/>
</dbReference>
<accession>A0A2I1D610</accession>
<sequence length="67" mass="7761">MKLDIFFVFNLSILSYSLSYSCTTSNQPTNQRLPDFPFFPVQLISSFKRNQGTGKKAKMFRVRSLMS</sequence>
<keyword evidence="1" id="KW-0732">Signal</keyword>
<gene>
    <name evidence="2" type="ORF">P168DRAFT_290078</name>
</gene>
<evidence type="ECO:0000313" key="3">
    <source>
        <dbReference type="Proteomes" id="UP000234254"/>
    </source>
</evidence>
<dbReference type="AlphaFoldDB" id="A0A2I1D610"/>
<comment type="caution">
    <text evidence="2">The sequence shown here is derived from an EMBL/GenBank/DDBJ whole genome shotgun (WGS) entry which is preliminary data.</text>
</comment>
<name>A0A2I1D610_ASPC2</name>
<dbReference type="RefSeq" id="XP_024693887.1">
    <property type="nucleotide sequence ID" value="XM_024837133.1"/>
</dbReference>
<feature type="signal peptide" evidence="1">
    <location>
        <begin position="1"/>
        <end position="19"/>
    </location>
</feature>
<keyword evidence="3" id="KW-1185">Reference proteome</keyword>